<evidence type="ECO:0000256" key="2">
    <source>
        <dbReference type="SAM" id="MobiDB-lite"/>
    </source>
</evidence>
<keyword evidence="3" id="KW-1133">Transmembrane helix</keyword>
<evidence type="ECO:0000313" key="6">
    <source>
        <dbReference type="Proteomes" id="UP000501690"/>
    </source>
</evidence>
<accession>A0A4D6N3R1</accession>
<dbReference type="AlphaFoldDB" id="A0A4D6N3R1"/>
<dbReference type="Pfam" id="PF01764">
    <property type="entry name" value="Lipase_3"/>
    <property type="match status" value="1"/>
</dbReference>
<evidence type="ECO:0000256" key="1">
    <source>
        <dbReference type="ARBA" id="ARBA00022801"/>
    </source>
</evidence>
<dbReference type="GO" id="GO:0006629">
    <property type="term" value="P:lipid metabolic process"/>
    <property type="evidence" value="ECO:0007669"/>
    <property type="project" value="InterPro"/>
</dbReference>
<dbReference type="InterPro" id="IPR002921">
    <property type="entry name" value="Fungal_lipase-type"/>
</dbReference>
<keyword evidence="1 5" id="KW-0378">Hydrolase</keyword>
<protein>
    <submittedName>
        <fullName evidence="5">Alpha/Beta hydrolase fold</fullName>
    </submittedName>
</protein>
<dbReference type="SUPFAM" id="SSF53474">
    <property type="entry name" value="alpha/beta-Hydrolases"/>
    <property type="match status" value="1"/>
</dbReference>
<gene>
    <name evidence="5" type="ORF">DEO72_LG9g1671</name>
</gene>
<dbReference type="PANTHER" id="PTHR46483:SF4">
    <property type="entry name" value="PHOSPHOLIPASE A1 PLIP2, CHLOROPLASTIC"/>
    <property type="match status" value="1"/>
</dbReference>
<dbReference type="EMBL" id="CP039353">
    <property type="protein sequence ID" value="QCE06657.1"/>
    <property type="molecule type" value="Genomic_DNA"/>
</dbReference>
<name>A0A4D6N3R1_VIGUN</name>
<evidence type="ECO:0000259" key="4">
    <source>
        <dbReference type="Pfam" id="PF01764"/>
    </source>
</evidence>
<dbReference type="Gene3D" id="3.40.50.1820">
    <property type="entry name" value="alpha/beta hydrolase"/>
    <property type="match status" value="1"/>
</dbReference>
<keyword evidence="3" id="KW-0812">Transmembrane</keyword>
<keyword evidence="6" id="KW-1185">Reference proteome</keyword>
<evidence type="ECO:0000256" key="3">
    <source>
        <dbReference type="SAM" id="Phobius"/>
    </source>
</evidence>
<dbReference type="CDD" id="cd00519">
    <property type="entry name" value="Lipase_3"/>
    <property type="match status" value="1"/>
</dbReference>
<feature type="transmembrane region" description="Helical" evidence="3">
    <location>
        <begin position="688"/>
        <end position="709"/>
    </location>
</feature>
<feature type="region of interest" description="Disordered" evidence="2">
    <location>
        <begin position="223"/>
        <end position="250"/>
    </location>
</feature>
<feature type="compositionally biased region" description="Basic and acidic residues" evidence="2">
    <location>
        <begin position="239"/>
        <end position="248"/>
    </location>
</feature>
<keyword evidence="3" id="KW-0472">Membrane</keyword>
<reference evidence="5 6" key="1">
    <citation type="submission" date="2019-04" db="EMBL/GenBank/DDBJ databases">
        <title>An improved genome assembly and genetic linkage map for asparagus bean, Vigna unguiculata ssp. sesquipedialis.</title>
        <authorList>
            <person name="Xia Q."/>
            <person name="Zhang R."/>
            <person name="Dong Y."/>
        </authorList>
    </citation>
    <scope>NUCLEOTIDE SEQUENCE [LARGE SCALE GENOMIC DNA]</scope>
    <source>
        <tissue evidence="5">Leaf</tissue>
    </source>
</reference>
<dbReference type="GO" id="GO:0008970">
    <property type="term" value="F:phospholipase A1 activity"/>
    <property type="evidence" value="ECO:0007669"/>
    <property type="project" value="InterPro"/>
</dbReference>
<dbReference type="PANTHER" id="PTHR46483">
    <property type="entry name" value="PHOSPHOLIPASE A1 PLIP2, CHLOROPLASTIC"/>
    <property type="match status" value="1"/>
</dbReference>
<feature type="region of interest" description="Disordered" evidence="2">
    <location>
        <begin position="22"/>
        <end position="41"/>
    </location>
</feature>
<organism evidence="5 6">
    <name type="scientific">Vigna unguiculata</name>
    <name type="common">Cowpea</name>
    <dbReference type="NCBI Taxonomy" id="3917"/>
    <lineage>
        <taxon>Eukaryota</taxon>
        <taxon>Viridiplantae</taxon>
        <taxon>Streptophyta</taxon>
        <taxon>Embryophyta</taxon>
        <taxon>Tracheophyta</taxon>
        <taxon>Spermatophyta</taxon>
        <taxon>Magnoliopsida</taxon>
        <taxon>eudicotyledons</taxon>
        <taxon>Gunneridae</taxon>
        <taxon>Pentapetalae</taxon>
        <taxon>rosids</taxon>
        <taxon>fabids</taxon>
        <taxon>Fabales</taxon>
        <taxon>Fabaceae</taxon>
        <taxon>Papilionoideae</taxon>
        <taxon>50 kb inversion clade</taxon>
        <taxon>NPAAA clade</taxon>
        <taxon>indigoferoid/millettioid clade</taxon>
        <taxon>Phaseoleae</taxon>
        <taxon>Vigna</taxon>
    </lineage>
</organism>
<evidence type="ECO:0000313" key="5">
    <source>
        <dbReference type="EMBL" id="QCE06657.1"/>
    </source>
</evidence>
<dbReference type="InterPro" id="IPR043367">
    <property type="entry name" value="PLIP1/2/3"/>
</dbReference>
<sequence>MEAVCLKSGMLPTISIGGSLDARANPSQVSTVGRSAGDKPPQRSLFSRFSFRYPLESLWHRGNNSKHKGLALDDAVLADNAEAKAVRDDGEGDGTERGNWVLKILRVKSVWEGKQRDEEEVAVNDQTQCNYDGEELCECDACGVGEDDGYGDAEEAEFDRGSFSRMLRRVSLAEARLYAQMSHLGNLAYDIPKIKPGKLLKHYGLRLVTSSIEKKELAAIAEKDTQKVETDEKEEEEKEEGKREDPKHSGYNISATAAYNIAASAATYLHSQTRSIFPFKSSNAVTGEASLDGSNESLDSNLINSEVSSLMATTDSVTAVVAAKEEVKQAVADDLNSARSSPCEWFVCDDDESGARFFVIQGSETMASWQANLLFEPIKFEGLDVLVHRGIYEAAKGMYEQMLPEVHAHLKSRGSRATFRFTGHSLGGSLALLVNLMLLIRQEVPVSSLLPVVTFGSPSIMCGGDSLLEKLGLPRSHVQAITMHRDIVPRAFSCNYPNHVAELLKAVNGNFRSHPCLNKQKVLYTPMGNLLILQPDEKFSPSHHLLPSGSGLYLLCCPLSESKDTDKQLRAAQTVFLNSPHPLEILSDRSAYGSGGSIQRDHDMNSYLKCVRTVIRQELNQIRKVKREQRRKVWWPLVLARGMDTSIGAGRSMISINVGQRQSPFSGMIQTGRQSLKRFKRLVTSQHIHLFVLFLFPARLLLLGTYSLISLK</sequence>
<dbReference type="Proteomes" id="UP000501690">
    <property type="component" value="Linkage Group LG9"/>
</dbReference>
<proteinExistence type="predicted"/>
<dbReference type="InterPro" id="IPR029058">
    <property type="entry name" value="AB_hydrolase_fold"/>
</dbReference>
<feature type="domain" description="Fungal lipase-type" evidence="4">
    <location>
        <begin position="358"/>
        <end position="495"/>
    </location>
</feature>